<dbReference type="GO" id="GO:0004423">
    <property type="term" value="F:iduronate-2-sulfatase activity"/>
    <property type="evidence" value="ECO:0007669"/>
    <property type="project" value="InterPro"/>
</dbReference>
<keyword evidence="4" id="KW-0732">Signal</keyword>
<sequence length="601" mass="68517">MKYLLLSFFLIFSTFAYEQKPNLLFIIMDDLNDLPIGSPLGNSIKTPHMDRLAKRGVSFTNAHTNDPICAPSRSSMLYGLYPQTSGMFWFEKIKDRKVLRESVDFPAHLKNNNYDVFGTGKIYHGGAPQKSFKSYGIRTNFGPHPVNGDPFMAHHPKQDYLFEKFPDLGYKWEQTFGPLEDVPDWSHLPNGKKGWFLGKTPWSLKEGHNRDLLPDEISAEFCKKILAQKHEKNFALLAGLVRTHTPLYAPKEYFDRFPLDSIVVPENIAIDQFAPSIADTSRYGFQRYQFLMQEKDLLKKWIQAYLACVAFVDDQIGSILDALDKSEYADNTIVILTSDHGFHMGDKQFIYKQSLWDGATRVPLIISGLKGMAQDKKCTQPVSLIDIYPTIIDTLKLSKNPNRAKSTAQLDGHSLKPLLQDPQGDWQGPSVAISALPGKDHSMKRVYEGAMRPHFSVRSEDFRYTLSSAGEEELFHYKKDPLETQNLSEQAEYKEIKAQLKKQLIALRDGDNWIDLNSKQEAKDFEIDINSNQAHLPLTISPQISIPNGNQNSNTWRIRLEGKRLEIWLNNKLVKDEILAADHAYTIQPAGASTQTRFRKL</sequence>
<dbReference type="GO" id="GO:0046872">
    <property type="term" value="F:metal ion binding"/>
    <property type="evidence" value="ECO:0007669"/>
    <property type="project" value="UniProtKB-KW"/>
</dbReference>
<comment type="cofactor">
    <cofactor evidence="1">
        <name>Ca(2+)</name>
        <dbReference type="ChEBI" id="CHEBI:29108"/>
    </cofactor>
</comment>
<dbReference type="InterPro" id="IPR017850">
    <property type="entry name" value="Alkaline_phosphatase_core_sf"/>
</dbReference>
<keyword evidence="6" id="KW-0106">Calcium</keyword>
<accession>A6DGD8</accession>
<dbReference type="EMBL" id="ABCK01000002">
    <property type="protein sequence ID" value="EDM29255.1"/>
    <property type="molecule type" value="Genomic_DNA"/>
</dbReference>
<keyword evidence="5" id="KW-0378">Hydrolase</keyword>
<dbReference type="Gene3D" id="3.40.720.10">
    <property type="entry name" value="Alkaline Phosphatase, subunit A"/>
    <property type="match status" value="1"/>
</dbReference>
<dbReference type="PANTHER" id="PTHR45953">
    <property type="entry name" value="IDURONATE 2-SULFATASE"/>
    <property type="match status" value="1"/>
</dbReference>
<protein>
    <submittedName>
        <fullName evidence="8">Iduronate-sulfatase and sulfatase 1</fullName>
    </submittedName>
</protein>
<evidence type="ECO:0000256" key="1">
    <source>
        <dbReference type="ARBA" id="ARBA00001913"/>
    </source>
</evidence>
<evidence type="ECO:0000259" key="7">
    <source>
        <dbReference type="Pfam" id="PF00884"/>
    </source>
</evidence>
<evidence type="ECO:0000256" key="3">
    <source>
        <dbReference type="ARBA" id="ARBA00022723"/>
    </source>
</evidence>
<dbReference type="Proteomes" id="UP000004947">
    <property type="component" value="Unassembled WGS sequence"/>
</dbReference>
<dbReference type="GO" id="GO:0005737">
    <property type="term" value="C:cytoplasm"/>
    <property type="evidence" value="ECO:0007669"/>
    <property type="project" value="TreeGrafter"/>
</dbReference>
<keyword evidence="3" id="KW-0479">Metal-binding</keyword>
<evidence type="ECO:0000256" key="2">
    <source>
        <dbReference type="ARBA" id="ARBA00008779"/>
    </source>
</evidence>
<dbReference type="InterPro" id="IPR035874">
    <property type="entry name" value="IDS"/>
</dbReference>
<comment type="caution">
    <text evidence="8">The sequence shown here is derived from an EMBL/GenBank/DDBJ whole genome shotgun (WGS) entry which is preliminary data.</text>
</comment>
<evidence type="ECO:0000256" key="4">
    <source>
        <dbReference type="ARBA" id="ARBA00022729"/>
    </source>
</evidence>
<dbReference type="Pfam" id="PF00884">
    <property type="entry name" value="Sulfatase"/>
    <property type="match status" value="1"/>
</dbReference>
<evidence type="ECO:0000313" key="9">
    <source>
        <dbReference type="Proteomes" id="UP000004947"/>
    </source>
</evidence>
<comment type="similarity">
    <text evidence="2">Belongs to the sulfatase family.</text>
</comment>
<dbReference type="STRING" id="313628.LNTAR_22734"/>
<dbReference type="CDD" id="cd16030">
    <property type="entry name" value="iduronate-2-sulfatase"/>
    <property type="match status" value="1"/>
</dbReference>
<dbReference type="PANTHER" id="PTHR45953:SF1">
    <property type="entry name" value="IDURONATE 2-SULFATASE"/>
    <property type="match status" value="1"/>
</dbReference>
<keyword evidence="9" id="KW-1185">Reference proteome</keyword>
<dbReference type="OrthoDB" id="9803751at2"/>
<dbReference type="SUPFAM" id="SSF53649">
    <property type="entry name" value="Alkaline phosphatase-like"/>
    <property type="match status" value="1"/>
</dbReference>
<dbReference type="eggNOG" id="COG3119">
    <property type="taxonomic scope" value="Bacteria"/>
</dbReference>
<feature type="domain" description="Sulfatase N-terminal" evidence="7">
    <location>
        <begin position="21"/>
        <end position="395"/>
    </location>
</feature>
<dbReference type="AlphaFoldDB" id="A6DGD8"/>
<name>A6DGD8_9BACT</name>
<dbReference type="InterPro" id="IPR000917">
    <property type="entry name" value="Sulfatase_N"/>
</dbReference>
<organism evidence="8 9">
    <name type="scientific">Lentisphaera araneosa HTCC2155</name>
    <dbReference type="NCBI Taxonomy" id="313628"/>
    <lineage>
        <taxon>Bacteria</taxon>
        <taxon>Pseudomonadati</taxon>
        <taxon>Lentisphaerota</taxon>
        <taxon>Lentisphaeria</taxon>
        <taxon>Lentisphaerales</taxon>
        <taxon>Lentisphaeraceae</taxon>
        <taxon>Lentisphaera</taxon>
    </lineage>
</organism>
<reference evidence="8 9" key="1">
    <citation type="journal article" date="2010" name="J. Bacteriol.">
        <title>Genome sequence of Lentisphaera araneosa HTCC2155T, the type species of the order Lentisphaerales in the phylum Lentisphaerae.</title>
        <authorList>
            <person name="Thrash J.C."/>
            <person name="Cho J.C."/>
            <person name="Vergin K.L."/>
            <person name="Morris R.M."/>
            <person name="Giovannoni S.J."/>
        </authorList>
    </citation>
    <scope>NUCLEOTIDE SEQUENCE [LARGE SCALE GENOMIC DNA]</scope>
    <source>
        <strain evidence="8 9">HTCC2155</strain>
    </source>
</reference>
<dbReference type="RefSeq" id="WP_007276981.1">
    <property type="nucleotide sequence ID" value="NZ_ABCK01000002.1"/>
</dbReference>
<gene>
    <name evidence="8" type="ORF">LNTAR_22734</name>
</gene>
<evidence type="ECO:0000313" key="8">
    <source>
        <dbReference type="EMBL" id="EDM29255.1"/>
    </source>
</evidence>
<evidence type="ECO:0000256" key="6">
    <source>
        <dbReference type="ARBA" id="ARBA00022837"/>
    </source>
</evidence>
<evidence type="ECO:0000256" key="5">
    <source>
        <dbReference type="ARBA" id="ARBA00022801"/>
    </source>
</evidence>
<proteinExistence type="inferred from homology"/>